<feature type="transmembrane region" description="Helical" evidence="1">
    <location>
        <begin position="45"/>
        <end position="69"/>
    </location>
</feature>
<dbReference type="HOGENOM" id="CLU_1675265_0_0_9"/>
<gene>
    <name evidence="2" type="ORF">EUBVEN_00714</name>
</gene>
<feature type="transmembrane region" description="Helical" evidence="1">
    <location>
        <begin position="90"/>
        <end position="113"/>
    </location>
</feature>
<sequence>MFLHDFILLSRPSILTLASGALRVFLFLLYFLSVCYQLCPDTMWLQLWLFSGFLFPLCDCLLILTILKLCSFKVFQKFLYTSVADFLYNLWKIIFHIPDLACQIVDFFLQFFFLSSFKPAFNFRQFFFLGRTLFLFLINCIVLLFQFIVNLIESRIF</sequence>
<keyword evidence="1" id="KW-0812">Transmembrane</keyword>
<evidence type="ECO:0000256" key="1">
    <source>
        <dbReference type="SAM" id="Phobius"/>
    </source>
</evidence>
<feature type="transmembrane region" description="Helical" evidence="1">
    <location>
        <begin position="12"/>
        <end position="33"/>
    </location>
</feature>
<reference evidence="2 3" key="2">
    <citation type="submission" date="2007-04" db="EMBL/GenBank/DDBJ databases">
        <title>Draft genome sequence of Eubacterium ventriosum (ATCC 27560).</title>
        <authorList>
            <person name="Sudarsanam P."/>
            <person name="Ley R."/>
            <person name="Guruge J."/>
            <person name="Turnbaugh P.J."/>
            <person name="Mahowald M."/>
            <person name="Liep D."/>
            <person name="Gordon J."/>
        </authorList>
    </citation>
    <scope>NUCLEOTIDE SEQUENCE [LARGE SCALE GENOMIC DNA]</scope>
    <source>
        <strain evidence="2 3">ATCC 27560</strain>
    </source>
</reference>
<accession>A5Z4T8</accession>
<comment type="caution">
    <text evidence="2">The sequence shown here is derived from an EMBL/GenBank/DDBJ whole genome shotgun (WGS) entry which is preliminary data.</text>
</comment>
<dbReference type="Proteomes" id="UP000006000">
    <property type="component" value="Unassembled WGS sequence"/>
</dbReference>
<protein>
    <submittedName>
        <fullName evidence="2">Uncharacterized protein</fullName>
    </submittedName>
</protein>
<name>A5Z4T8_9FIRM</name>
<proteinExistence type="predicted"/>
<reference evidence="2 3" key="1">
    <citation type="submission" date="2007-03" db="EMBL/GenBank/DDBJ databases">
        <authorList>
            <person name="Fulton L."/>
            <person name="Clifton S."/>
            <person name="Fulton B."/>
            <person name="Xu J."/>
            <person name="Minx P."/>
            <person name="Pepin K.H."/>
            <person name="Johnson M."/>
            <person name="Thiruvilangam P."/>
            <person name="Bhonagiri V."/>
            <person name="Nash W.E."/>
            <person name="Mardis E.R."/>
            <person name="Wilson R.K."/>
        </authorList>
    </citation>
    <scope>NUCLEOTIDE SEQUENCE [LARGE SCALE GENOMIC DNA]</scope>
    <source>
        <strain evidence="2 3">ATCC 27560</strain>
    </source>
</reference>
<keyword evidence="1" id="KW-0472">Membrane</keyword>
<evidence type="ECO:0000313" key="3">
    <source>
        <dbReference type="Proteomes" id="UP000006000"/>
    </source>
</evidence>
<feature type="transmembrane region" description="Helical" evidence="1">
    <location>
        <begin position="133"/>
        <end position="152"/>
    </location>
</feature>
<keyword evidence="1" id="KW-1133">Transmembrane helix</keyword>
<dbReference type="EMBL" id="AAVL02000029">
    <property type="protein sequence ID" value="EDM51987.1"/>
    <property type="molecule type" value="Genomic_DNA"/>
</dbReference>
<evidence type="ECO:0000313" key="2">
    <source>
        <dbReference type="EMBL" id="EDM51987.1"/>
    </source>
</evidence>
<organism evidence="2 3">
    <name type="scientific">Eubacterium ventriosum ATCC 27560</name>
    <dbReference type="NCBI Taxonomy" id="411463"/>
    <lineage>
        <taxon>Bacteria</taxon>
        <taxon>Bacillati</taxon>
        <taxon>Bacillota</taxon>
        <taxon>Clostridia</taxon>
        <taxon>Eubacteriales</taxon>
        <taxon>Eubacteriaceae</taxon>
        <taxon>Eubacterium</taxon>
    </lineage>
</organism>
<dbReference type="AlphaFoldDB" id="A5Z4T8"/>